<feature type="non-terminal residue" evidence="1">
    <location>
        <position position="1"/>
    </location>
</feature>
<sequence>STKRTISVANRHGRDKSRSPWLLLAIPEKPSHQQVNAKTLVSSASNVVKERDDMGSGRRKVAGQGDARFLRLFDISPRIGILLESFPQMTTCGTAGLQRGGFFSAATRGYARIQPQRRTSAEAQKSNTTDGAVGDVNFDRMYFFLYQYHLSYCRKFRISNAYMAFACRDRNSPLLSIYDFSSLFRASSQTRIQRRIFCFFHSPSDITRISILPSIPFFKAVPKHNQPSHPVSPHPTRIINDPQLRLKMRANWPVSFLPKLKHTINSSPASPALFILPFASLLFYEIHSPPKLLAFQLPFFLFFPASFNLHVTA</sequence>
<accession>A0A367LCS7</accession>
<proteinExistence type="predicted"/>
<reference evidence="1 2" key="1">
    <citation type="journal article" date="2015" name="BMC Genomics">
        <title>Insights from the genome of Ophiocordyceps polyrhachis-furcata to pathogenicity and host specificity in insect fungi.</title>
        <authorList>
            <person name="Wichadakul D."/>
            <person name="Kobmoo N."/>
            <person name="Ingsriswang S."/>
            <person name="Tangphatsornruang S."/>
            <person name="Chantasingh D."/>
            <person name="Luangsa-ard J.J."/>
            <person name="Eurwilaichitr L."/>
        </authorList>
    </citation>
    <scope>NUCLEOTIDE SEQUENCE [LARGE SCALE GENOMIC DNA]</scope>
    <source>
        <strain evidence="1 2">BCC 54312</strain>
    </source>
</reference>
<protein>
    <submittedName>
        <fullName evidence="1">Uncharacterized protein</fullName>
    </submittedName>
</protein>
<dbReference type="Proteomes" id="UP000253664">
    <property type="component" value="Unassembled WGS sequence"/>
</dbReference>
<comment type="caution">
    <text evidence="1">The sequence shown here is derived from an EMBL/GenBank/DDBJ whole genome shotgun (WGS) entry which is preliminary data.</text>
</comment>
<evidence type="ECO:0000313" key="2">
    <source>
        <dbReference type="Proteomes" id="UP000253664"/>
    </source>
</evidence>
<name>A0A367LCS7_9HYPO</name>
<evidence type="ECO:0000313" key="1">
    <source>
        <dbReference type="EMBL" id="RCI12217.1"/>
    </source>
</evidence>
<organism evidence="1 2">
    <name type="scientific">Ophiocordyceps polyrhachis-furcata BCC 54312</name>
    <dbReference type="NCBI Taxonomy" id="1330021"/>
    <lineage>
        <taxon>Eukaryota</taxon>
        <taxon>Fungi</taxon>
        <taxon>Dikarya</taxon>
        <taxon>Ascomycota</taxon>
        <taxon>Pezizomycotina</taxon>
        <taxon>Sordariomycetes</taxon>
        <taxon>Hypocreomycetidae</taxon>
        <taxon>Hypocreales</taxon>
        <taxon>Ophiocordycipitaceae</taxon>
        <taxon>Ophiocordyceps</taxon>
    </lineage>
</organism>
<dbReference type="EMBL" id="LKCN02000007">
    <property type="protein sequence ID" value="RCI12217.1"/>
    <property type="molecule type" value="Genomic_DNA"/>
</dbReference>
<dbReference type="AlphaFoldDB" id="A0A367LCS7"/>
<keyword evidence="2" id="KW-1185">Reference proteome</keyword>
<gene>
    <name evidence="1" type="ORF">L249_1354</name>
</gene>